<feature type="transmembrane region" description="Helical" evidence="14">
    <location>
        <begin position="142"/>
        <end position="161"/>
    </location>
</feature>
<accession>A0ABT2A5T4</accession>
<sequence length="509" mass="57456">MSPRFVESGTDNLETGGRKLLFNTFAFFLVFLPISLAAYFLISRRNLRASIVFLLLASTVFYSYWDWHYLPLLVLSIVCNFTVGKKIVANRRLQLASGARAWLIAGLVFNLSLLLFFKYANFIVLNVMHFSGVEFAWKNVELPIGISFFTFTQIAYLVDCFQGKVDETRPESYGLFVTYFPHLIAGPILHHKEMIPQFDAPQTHLFSKGRLTVGMAFFTIGLFKKVVIADGVARFVAPVFDLHHAELTQLEAWAGALSYTFQLYFDFSAYSDMAYGLSYMFGIILPINFFSPYKASSIIDFWRRWHITLSTFLRDYLYIPLGGNRKGRFQRYLNLLITMLLGGLWHGANWTFIVWGGLHGCYLMLNHALRHLLGERGGLLRTVLGLLATWLAVVVAWVVFRANSLEIALNVLEAMWHGTAADSASQAMLGSDRIMPMQACWLWVAGCAAIALLLPNAYQMLGRGALPDLERRCSGPRGGMLFGALLGLALFLLAITETRGVSEFLYFNF</sequence>
<evidence type="ECO:0000256" key="14">
    <source>
        <dbReference type="SAM" id="Phobius"/>
    </source>
</evidence>
<evidence type="ECO:0000256" key="7">
    <source>
        <dbReference type="ARBA" id="ARBA00022692"/>
    </source>
</evidence>
<dbReference type="PIRSF" id="PIRSF500217">
    <property type="entry name" value="AlgI"/>
    <property type="match status" value="1"/>
</dbReference>
<feature type="transmembrane region" description="Helical" evidence="14">
    <location>
        <begin position="173"/>
        <end position="190"/>
    </location>
</feature>
<evidence type="ECO:0000256" key="13">
    <source>
        <dbReference type="PIRNR" id="PIRNR016636"/>
    </source>
</evidence>
<evidence type="ECO:0000256" key="5">
    <source>
        <dbReference type="ARBA" id="ARBA00022475"/>
    </source>
</evidence>
<evidence type="ECO:0000313" key="16">
    <source>
        <dbReference type="Proteomes" id="UP001205560"/>
    </source>
</evidence>
<evidence type="ECO:0000313" key="15">
    <source>
        <dbReference type="EMBL" id="MCS0589565.1"/>
    </source>
</evidence>
<reference evidence="15 16" key="1">
    <citation type="submission" date="2022-08" db="EMBL/GenBank/DDBJ databases">
        <title>Reclassification of Massilia species as members of the genera Telluria, Duganella, Pseudoduganella, Mokoshia gen. nov. and Zemynaea gen. nov. using orthogonal and non-orthogonal genome-based approaches.</title>
        <authorList>
            <person name="Bowman J.P."/>
        </authorList>
    </citation>
    <scope>NUCLEOTIDE SEQUENCE [LARGE SCALE GENOMIC DNA]</scope>
    <source>
        <strain evidence="15 16">LMG 28164</strain>
    </source>
</reference>
<feature type="transmembrane region" description="Helical" evidence="14">
    <location>
        <begin position="335"/>
        <end position="358"/>
    </location>
</feature>
<comment type="caution">
    <text evidence="15">The sequence shown here is derived from an EMBL/GenBank/DDBJ whole genome shotgun (WGS) entry which is preliminary data.</text>
</comment>
<evidence type="ECO:0000256" key="2">
    <source>
        <dbReference type="ARBA" id="ARBA00005182"/>
    </source>
</evidence>
<evidence type="ECO:0000256" key="11">
    <source>
        <dbReference type="ARBA" id="ARBA00023315"/>
    </source>
</evidence>
<evidence type="ECO:0000256" key="10">
    <source>
        <dbReference type="ARBA" id="ARBA00023136"/>
    </source>
</evidence>
<gene>
    <name evidence="15" type="ORF">NX782_10130</name>
</gene>
<proteinExistence type="inferred from homology"/>
<keyword evidence="16" id="KW-1185">Reference proteome</keyword>
<protein>
    <recommendedName>
        <fullName evidence="4">Probable alginate O-acetylase AlgI</fullName>
    </recommendedName>
    <alternativeName>
        <fullName evidence="12">Alginate biosynthesis protein AlgI</fullName>
    </alternativeName>
</protein>
<dbReference type="InterPro" id="IPR024194">
    <property type="entry name" value="Ac/AlaTfrase_AlgI/DltB"/>
</dbReference>
<evidence type="ECO:0000256" key="6">
    <source>
        <dbReference type="ARBA" id="ARBA00022679"/>
    </source>
</evidence>
<keyword evidence="8" id="KW-0016">Alginate biosynthesis</keyword>
<dbReference type="Pfam" id="PF03062">
    <property type="entry name" value="MBOAT"/>
    <property type="match status" value="1"/>
</dbReference>
<dbReference type="InterPro" id="IPR004299">
    <property type="entry name" value="MBOAT_fam"/>
</dbReference>
<keyword evidence="10 13" id="KW-0472">Membrane</keyword>
<keyword evidence="6 13" id="KW-0808">Transferase</keyword>
<feature type="transmembrane region" description="Helical" evidence="14">
    <location>
        <begin position="478"/>
        <end position="495"/>
    </location>
</feature>
<comment type="pathway">
    <text evidence="2">Glycan biosynthesis; alginate biosynthesis.</text>
</comment>
<dbReference type="Proteomes" id="UP001205560">
    <property type="component" value="Unassembled WGS sequence"/>
</dbReference>
<keyword evidence="9 14" id="KW-1133">Transmembrane helix</keyword>
<name>A0ABT2A5T4_9BURK</name>
<keyword evidence="11 13" id="KW-0012">Acyltransferase</keyword>
<dbReference type="PIRSF" id="PIRSF016636">
    <property type="entry name" value="AlgI_DltB"/>
    <property type="match status" value="1"/>
</dbReference>
<evidence type="ECO:0000256" key="12">
    <source>
        <dbReference type="ARBA" id="ARBA00031030"/>
    </source>
</evidence>
<evidence type="ECO:0000256" key="4">
    <source>
        <dbReference type="ARBA" id="ARBA00016084"/>
    </source>
</evidence>
<dbReference type="PANTHER" id="PTHR13285">
    <property type="entry name" value="ACYLTRANSFERASE"/>
    <property type="match status" value="1"/>
</dbReference>
<feature type="transmembrane region" description="Helical" evidence="14">
    <location>
        <begin position="49"/>
        <end position="65"/>
    </location>
</feature>
<feature type="transmembrane region" description="Helical" evidence="14">
    <location>
        <begin position="20"/>
        <end position="42"/>
    </location>
</feature>
<dbReference type="PANTHER" id="PTHR13285:SF23">
    <property type="entry name" value="TEICHOIC ACID D-ALANYLTRANSFERASE"/>
    <property type="match status" value="1"/>
</dbReference>
<evidence type="ECO:0000256" key="3">
    <source>
        <dbReference type="ARBA" id="ARBA00010323"/>
    </source>
</evidence>
<organism evidence="15 16">
    <name type="scientific">Massilia norwichensis</name>
    <dbReference type="NCBI Taxonomy" id="1442366"/>
    <lineage>
        <taxon>Bacteria</taxon>
        <taxon>Pseudomonadati</taxon>
        <taxon>Pseudomonadota</taxon>
        <taxon>Betaproteobacteria</taxon>
        <taxon>Burkholderiales</taxon>
        <taxon>Oxalobacteraceae</taxon>
        <taxon>Telluria group</taxon>
        <taxon>Massilia</taxon>
    </lineage>
</organism>
<keyword evidence="5 13" id="KW-1003">Cell membrane</keyword>
<feature type="transmembrane region" description="Helical" evidence="14">
    <location>
        <begin position="273"/>
        <end position="293"/>
    </location>
</feature>
<dbReference type="InterPro" id="IPR051085">
    <property type="entry name" value="MB_O-acyltransferase"/>
</dbReference>
<dbReference type="EMBL" id="JANUGX010000009">
    <property type="protein sequence ID" value="MCS0589565.1"/>
    <property type="molecule type" value="Genomic_DNA"/>
</dbReference>
<dbReference type="RefSeq" id="WP_258845324.1">
    <property type="nucleotide sequence ID" value="NZ_JANUGX010000009.1"/>
</dbReference>
<evidence type="ECO:0000256" key="8">
    <source>
        <dbReference type="ARBA" id="ARBA00022841"/>
    </source>
</evidence>
<comment type="subcellular location">
    <subcellularLocation>
        <location evidence="1">Cell membrane</location>
        <topology evidence="1">Multi-pass membrane protein</topology>
    </subcellularLocation>
</comment>
<feature type="transmembrane region" description="Helical" evidence="14">
    <location>
        <begin position="440"/>
        <end position="458"/>
    </location>
</feature>
<evidence type="ECO:0000256" key="9">
    <source>
        <dbReference type="ARBA" id="ARBA00022989"/>
    </source>
</evidence>
<dbReference type="InterPro" id="IPR028362">
    <property type="entry name" value="AlgI"/>
</dbReference>
<keyword evidence="7 14" id="KW-0812">Transmembrane</keyword>
<feature type="transmembrane region" description="Helical" evidence="14">
    <location>
        <begin position="101"/>
        <end position="122"/>
    </location>
</feature>
<evidence type="ECO:0000256" key="1">
    <source>
        <dbReference type="ARBA" id="ARBA00004651"/>
    </source>
</evidence>
<comment type="similarity">
    <text evidence="3 13">Belongs to the membrane-bound acyltransferase family.</text>
</comment>
<feature type="transmembrane region" description="Helical" evidence="14">
    <location>
        <begin position="378"/>
        <end position="400"/>
    </location>
</feature>